<dbReference type="Pfam" id="PF26589">
    <property type="entry name" value="DUF8186"/>
    <property type="match status" value="1"/>
</dbReference>
<proteinExistence type="predicted"/>
<gene>
    <name evidence="3" type="ordered locus">Ferp_0574</name>
</gene>
<dbReference type="PaxDb" id="589924-Ferp_0574"/>
<reference evidence="3 4" key="2">
    <citation type="journal article" date="2011" name="Stand. Genomic Sci.">
        <title>Complete genome sequence of Ferroglobus placidus AEDII12DO.</title>
        <authorList>
            <person name="Anderson I."/>
            <person name="Risso C."/>
            <person name="Holmes D."/>
            <person name="Lucas S."/>
            <person name="Copeland A."/>
            <person name="Lapidus A."/>
            <person name="Cheng J.F."/>
            <person name="Bruce D."/>
            <person name="Goodwin L."/>
            <person name="Pitluck S."/>
            <person name="Saunders E."/>
            <person name="Brettin T."/>
            <person name="Detter J.C."/>
            <person name="Han C."/>
            <person name="Tapia R."/>
            <person name="Larimer F."/>
            <person name="Land M."/>
            <person name="Hauser L."/>
            <person name="Woyke T."/>
            <person name="Lovley D."/>
            <person name="Kyrpides N."/>
            <person name="Ivanova N."/>
        </authorList>
    </citation>
    <scope>NUCLEOTIDE SEQUENCE [LARGE SCALE GENOMIC DNA]</scope>
    <source>
        <strain evidence="4">DSM 10642 / AEDII12DO</strain>
    </source>
</reference>
<dbReference type="Proteomes" id="UP000002613">
    <property type="component" value="Chromosome"/>
</dbReference>
<keyword evidence="1" id="KW-0472">Membrane</keyword>
<organism evidence="3 4">
    <name type="scientific">Ferroglobus placidus (strain DSM 10642 / AEDII12DO)</name>
    <dbReference type="NCBI Taxonomy" id="589924"/>
    <lineage>
        <taxon>Archaea</taxon>
        <taxon>Methanobacteriati</taxon>
        <taxon>Methanobacteriota</taxon>
        <taxon>Archaeoglobi</taxon>
        <taxon>Archaeoglobales</taxon>
        <taxon>Archaeoglobaceae</taxon>
        <taxon>Ferroglobus</taxon>
    </lineage>
</organism>
<protein>
    <recommendedName>
        <fullName evidence="2">DUF8186 domain-containing protein</fullName>
    </recommendedName>
</protein>
<keyword evidence="1" id="KW-1133">Transmembrane helix</keyword>
<dbReference type="EMBL" id="CP001899">
    <property type="protein sequence ID" value="ADC64747.1"/>
    <property type="molecule type" value="Genomic_DNA"/>
</dbReference>
<dbReference type="KEGG" id="fpl:Ferp_0574"/>
<feature type="domain" description="DUF8186" evidence="2">
    <location>
        <begin position="78"/>
        <end position="246"/>
    </location>
</feature>
<dbReference type="HOGENOM" id="CLU_470616_0_0_2"/>
<reference evidence="4" key="1">
    <citation type="submission" date="2010-02" db="EMBL/GenBank/DDBJ databases">
        <title>Complete sequence of Ferroglobus placidus DSM 10642.</title>
        <authorList>
            <consortium name="US DOE Joint Genome Institute"/>
            <person name="Lucas S."/>
            <person name="Copeland A."/>
            <person name="Lapidus A."/>
            <person name="Cheng J.-F."/>
            <person name="Bruce D."/>
            <person name="Goodwin L."/>
            <person name="Pitluck S."/>
            <person name="Saunders E."/>
            <person name="Brettin T."/>
            <person name="Detter J.C."/>
            <person name="Han C."/>
            <person name="Tapia R."/>
            <person name="Larimer F."/>
            <person name="Land M."/>
            <person name="Hauser L."/>
            <person name="Kyrpides N."/>
            <person name="Ivanova N."/>
            <person name="Holmes D."/>
            <person name="Lovley D."/>
            <person name="Kyrpides N."/>
            <person name="Anderson I.J."/>
            <person name="Woyke T."/>
        </authorList>
    </citation>
    <scope>NUCLEOTIDE SEQUENCE [LARGE SCALE GENOMIC DNA]</scope>
    <source>
        <strain evidence="4">DSM 10642 / AEDII12DO</strain>
    </source>
</reference>
<evidence type="ECO:0000313" key="4">
    <source>
        <dbReference type="Proteomes" id="UP000002613"/>
    </source>
</evidence>
<evidence type="ECO:0000259" key="2">
    <source>
        <dbReference type="Pfam" id="PF26589"/>
    </source>
</evidence>
<feature type="transmembrane region" description="Helical" evidence="1">
    <location>
        <begin position="547"/>
        <end position="567"/>
    </location>
</feature>
<dbReference type="AlphaFoldDB" id="D3S3B4"/>
<evidence type="ECO:0000313" key="3">
    <source>
        <dbReference type="EMBL" id="ADC64747.1"/>
    </source>
</evidence>
<sequence length="579" mass="63707">MSRILSPPVLLMTLLTLMLMLPLLIHPATADLPRTYQSDDVDRSGNMTNTSDPAEYYDFVFPYIPSVVEEQNRRFIQSFPHTDEWASAVPSGVSTRSSGVIKHAYIKLIPVKGLVEVDSGFAANKSVTVGYLLDYRVQLPSDKTGSYPKHYYYLESHSAEVAITGKNTKRGGGDRDVVDIEVEGSDSVRATATIKVVVKEKIIEKHTSCSTSCDDEGHCHTHCHTYYITKYRYHTYTLTVEDSLRIVNSEPVQIYTLLREKPVEQCIFLNDGVASLAWAPSSGSGSSGSSTPSPSSTLTPAVKGLRYYTTYRVITDAYIHRTAGKSGYAGSDHVSLDEPAYFIASIPSFSILPISAWIEKEEVRNATVSVPNFKSEIKPFDVEMMCVRAGGSGGVSGSTSLGNLSLGGGGNLSPGNLSIIPLDIFGNPVRTVQHVKKLVKPSVNVTVEAKPGHKPGETEYTVKMFITYNNNTSTYTGPVYISFRAKTFTINATDGYLEFTVNESGTVNYFIPSTIPDDWYNASEDVFMDSLHGSFYVGKIQPFMLPIYEFVIVAAAVAPLAILYYVLKRLLVVEEEEYI</sequence>
<name>D3S3B4_FERPA</name>
<accession>D3S3B4</accession>
<dbReference type="eggNOG" id="arCOG06162">
    <property type="taxonomic scope" value="Archaea"/>
</dbReference>
<evidence type="ECO:0000256" key="1">
    <source>
        <dbReference type="SAM" id="Phobius"/>
    </source>
</evidence>
<dbReference type="InterPro" id="IPR058499">
    <property type="entry name" value="DUF8186"/>
</dbReference>
<keyword evidence="1" id="KW-0812">Transmembrane</keyword>
<keyword evidence="4" id="KW-1185">Reference proteome</keyword>